<evidence type="ECO:0000313" key="3">
    <source>
        <dbReference type="Proteomes" id="UP000663720"/>
    </source>
</evidence>
<reference evidence="2" key="1">
    <citation type="journal article" date="2021" name="Microb. Physiol.">
        <title>Proteogenomic Insights into the Physiology of Marine, Sulfate-Reducing, Filamentous Desulfonema limicola and Desulfonema magnum.</title>
        <authorList>
            <person name="Schnaars V."/>
            <person name="Wohlbrand L."/>
            <person name="Scheve S."/>
            <person name="Hinrichs C."/>
            <person name="Reinhardt R."/>
            <person name="Rabus R."/>
        </authorList>
    </citation>
    <scope>NUCLEOTIDE SEQUENCE</scope>
    <source>
        <strain evidence="2">5ac10</strain>
    </source>
</reference>
<feature type="compositionally biased region" description="Basic and acidic residues" evidence="1">
    <location>
        <begin position="27"/>
        <end position="37"/>
    </location>
</feature>
<evidence type="ECO:0000256" key="1">
    <source>
        <dbReference type="SAM" id="MobiDB-lite"/>
    </source>
</evidence>
<dbReference type="RefSeq" id="WP_207689681.1">
    <property type="nucleotide sequence ID" value="NZ_CP061799.1"/>
</dbReference>
<dbReference type="EMBL" id="CP061799">
    <property type="protein sequence ID" value="QTA83899.1"/>
    <property type="molecule type" value="Genomic_DNA"/>
</dbReference>
<accession>A0A975BDY0</accession>
<feature type="region of interest" description="Disordered" evidence="1">
    <location>
        <begin position="1"/>
        <end position="38"/>
    </location>
</feature>
<dbReference type="KEGG" id="dli:dnl_63230"/>
<evidence type="ECO:0000313" key="2">
    <source>
        <dbReference type="EMBL" id="QTA83899.1"/>
    </source>
</evidence>
<protein>
    <submittedName>
        <fullName evidence="2">Uncharacterized protein</fullName>
    </submittedName>
</protein>
<dbReference type="Proteomes" id="UP000663720">
    <property type="component" value="Chromosome"/>
</dbReference>
<organism evidence="2 3">
    <name type="scientific">Desulfonema limicola</name>
    <dbReference type="NCBI Taxonomy" id="45656"/>
    <lineage>
        <taxon>Bacteria</taxon>
        <taxon>Pseudomonadati</taxon>
        <taxon>Thermodesulfobacteriota</taxon>
        <taxon>Desulfobacteria</taxon>
        <taxon>Desulfobacterales</taxon>
        <taxon>Desulfococcaceae</taxon>
        <taxon>Desulfonema</taxon>
    </lineage>
</organism>
<dbReference type="AlphaFoldDB" id="A0A975BDY0"/>
<keyword evidence="3" id="KW-1185">Reference proteome</keyword>
<sequence>MKLTFERLSSKYPPPVSLSPLPSQPGKEGKPRTETGQEIRLFPPEWLKKYDESTLERLAIMTIEGGLSDQEAENMI</sequence>
<gene>
    <name evidence="2" type="ORF">dnl_63230</name>
</gene>
<proteinExistence type="predicted"/>
<name>A0A975BDY0_9BACT</name>